<proteinExistence type="predicted"/>
<evidence type="ECO:0000313" key="2">
    <source>
        <dbReference type="EMBL" id="MDH2388664.1"/>
    </source>
</evidence>
<gene>
    <name evidence="2" type="ORF">QCN29_07665</name>
</gene>
<feature type="region of interest" description="Disordered" evidence="1">
    <location>
        <begin position="103"/>
        <end position="140"/>
    </location>
</feature>
<name>A0ABT6HIU0_9ACTN</name>
<sequence length="149" mass="15054">MGAPRPGRLAYTARPTALTTAVATLLGALFLCLGPAADPHHASAAAPARTSVGIFAGNSAGAFGFAAEGAQRPLNPTRSAYTCPYDEGRCALTPVASAAVLTGPPTDAPVDADASSVRAAPPAKDHGRPPRGEARPRAPDLHVLQVLRT</sequence>
<dbReference type="EMBL" id="JARWBG010000006">
    <property type="protein sequence ID" value="MDH2388664.1"/>
    <property type="molecule type" value="Genomic_DNA"/>
</dbReference>
<feature type="compositionally biased region" description="Basic and acidic residues" evidence="1">
    <location>
        <begin position="123"/>
        <end position="140"/>
    </location>
</feature>
<evidence type="ECO:0000313" key="3">
    <source>
        <dbReference type="Proteomes" id="UP001223144"/>
    </source>
</evidence>
<protein>
    <submittedName>
        <fullName evidence="2">Uncharacterized protein</fullName>
    </submittedName>
</protein>
<reference evidence="2 3" key="1">
    <citation type="submission" date="2023-04" db="EMBL/GenBank/DDBJ databases">
        <title>Streptomyces chengmaiensis sp. nov. isolated from the stem of mangrove plant in Hainan.</title>
        <authorList>
            <person name="Huang X."/>
            <person name="Zhou S."/>
            <person name="Chu X."/>
            <person name="Xie Y."/>
            <person name="Lin Y."/>
        </authorList>
    </citation>
    <scope>NUCLEOTIDE SEQUENCE [LARGE SCALE GENOMIC DNA]</scope>
    <source>
        <strain evidence="2 3">HNM0663</strain>
    </source>
</reference>
<organism evidence="2 3">
    <name type="scientific">Streptomyces chengmaiensis</name>
    <dbReference type="NCBI Taxonomy" id="3040919"/>
    <lineage>
        <taxon>Bacteria</taxon>
        <taxon>Bacillati</taxon>
        <taxon>Actinomycetota</taxon>
        <taxon>Actinomycetes</taxon>
        <taxon>Kitasatosporales</taxon>
        <taxon>Streptomycetaceae</taxon>
        <taxon>Streptomyces</taxon>
    </lineage>
</organism>
<dbReference type="Proteomes" id="UP001223144">
    <property type="component" value="Unassembled WGS sequence"/>
</dbReference>
<evidence type="ECO:0000256" key="1">
    <source>
        <dbReference type="SAM" id="MobiDB-lite"/>
    </source>
</evidence>
<accession>A0ABT6HIU0</accession>
<keyword evidence="3" id="KW-1185">Reference proteome</keyword>
<dbReference type="RefSeq" id="WP_279926972.1">
    <property type="nucleotide sequence ID" value="NZ_JARWBG010000006.1"/>
</dbReference>
<comment type="caution">
    <text evidence="2">The sequence shown here is derived from an EMBL/GenBank/DDBJ whole genome shotgun (WGS) entry which is preliminary data.</text>
</comment>